<dbReference type="GO" id="GO:0042840">
    <property type="term" value="P:D-glucuronate catabolic process"/>
    <property type="evidence" value="ECO:0007669"/>
    <property type="project" value="TreeGrafter"/>
</dbReference>
<evidence type="ECO:0000313" key="5">
    <source>
        <dbReference type="EMBL" id="MBB5220849.1"/>
    </source>
</evidence>
<dbReference type="SUPFAM" id="SSF53613">
    <property type="entry name" value="Ribokinase-like"/>
    <property type="match status" value="1"/>
</dbReference>
<keyword evidence="3 5" id="KW-0418">Kinase</keyword>
<evidence type="ECO:0000313" key="6">
    <source>
        <dbReference type="Proteomes" id="UP000549457"/>
    </source>
</evidence>
<organism evidence="5 6">
    <name type="scientific">Amaricoccus macauensis</name>
    <dbReference type="NCBI Taxonomy" id="57001"/>
    <lineage>
        <taxon>Bacteria</taxon>
        <taxon>Pseudomonadati</taxon>
        <taxon>Pseudomonadota</taxon>
        <taxon>Alphaproteobacteria</taxon>
        <taxon>Rhodobacterales</taxon>
        <taxon>Paracoccaceae</taxon>
        <taxon>Amaricoccus</taxon>
    </lineage>
</organism>
<proteinExistence type="inferred from homology"/>
<reference evidence="5 6" key="1">
    <citation type="submission" date="2020-08" db="EMBL/GenBank/DDBJ databases">
        <title>Genomic Encyclopedia of Type Strains, Phase IV (KMG-IV): sequencing the most valuable type-strain genomes for metagenomic binning, comparative biology and taxonomic classification.</title>
        <authorList>
            <person name="Goeker M."/>
        </authorList>
    </citation>
    <scope>NUCLEOTIDE SEQUENCE [LARGE SCALE GENOMIC DNA]</scope>
    <source>
        <strain evidence="5 6">DSM 101730</strain>
    </source>
</reference>
<accession>A0A840SDD7</accession>
<dbReference type="CDD" id="cd01166">
    <property type="entry name" value="KdgK"/>
    <property type="match status" value="1"/>
</dbReference>
<keyword evidence="2 5" id="KW-0808">Transferase</keyword>
<dbReference type="InterPro" id="IPR050306">
    <property type="entry name" value="PfkB_Carbo_kinase"/>
</dbReference>
<dbReference type="PANTHER" id="PTHR43085:SF15">
    <property type="entry name" value="2-DEHYDRO-3-DEOXYGLUCONOKINASE"/>
    <property type="match status" value="1"/>
</dbReference>
<dbReference type="GO" id="GO:0019698">
    <property type="term" value="P:D-galacturonate catabolic process"/>
    <property type="evidence" value="ECO:0007669"/>
    <property type="project" value="TreeGrafter"/>
</dbReference>
<dbReference type="PROSITE" id="PS00584">
    <property type="entry name" value="PFKB_KINASES_2"/>
    <property type="match status" value="1"/>
</dbReference>
<dbReference type="EMBL" id="JACHFM010000001">
    <property type="protein sequence ID" value="MBB5220849.1"/>
    <property type="molecule type" value="Genomic_DNA"/>
</dbReference>
<dbReference type="InterPro" id="IPR002173">
    <property type="entry name" value="Carboh/pur_kinase_PfkB_CS"/>
</dbReference>
<comment type="similarity">
    <text evidence="1">Belongs to the carbohydrate kinase PfkB family.</text>
</comment>
<dbReference type="Proteomes" id="UP000549457">
    <property type="component" value="Unassembled WGS sequence"/>
</dbReference>
<dbReference type="GO" id="GO:0008673">
    <property type="term" value="F:2-dehydro-3-deoxygluconokinase activity"/>
    <property type="evidence" value="ECO:0007669"/>
    <property type="project" value="UniProtKB-EC"/>
</dbReference>
<gene>
    <name evidence="5" type="ORF">HNP73_000770</name>
</gene>
<evidence type="ECO:0000256" key="3">
    <source>
        <dbReference type="ARBA" id="ARBA00022777"/>
    </source>
</evidence>
<dbReference type="AlphaFoldDB" id="A0A840SDD7"/>
<dbReference type="PANTHER" id="PTHR43085">
    <property type="entry name" value="HEXOKINASE FAMILY MEMBER"/>
    <property type="match status" value="1"/>
</dbReference>
<name>A0A840SDD7_9RHOB</name>
<feature type="domain" description="Carbohydrate kinase PfkB" evidence="4">
    <location>
        <begin position="1"/>
        <end position="298"/>
    </location>
</feature>
<dbReference type="InterPro" id="IPR011611">
    <property type="entry name" value="PfkB_dom"/>
</dbReference>
<dbReference type="RefSeq" id="WP_184147257.1">
    <property type="nucleotide sequence ID" value="NZ_JACHFM010000001.1"/>
</dbReference>
<dbReference type="Pfam" id="PF00294">
    <property type="entry name" value="PfkB"/>
    <property type="match status" value="1"/>
</dbReference>
<protein>
    <submittedName>
        <fullName evidence="5">2-dehydro-3-deoxygluconokinase</fullName>
        <ecNumber evidence="5">2.7.1.45</ecNumber>
    </submittedName>
</protein>
<keyword evidence="6" id="KW-1185">Reference proteome</keyword>
<evidence type="ECO:0000256" key="2">
    <source>
        <dbReference type="ARBA" id="ARBA00022679"/>
    </source>
</evidence>
<dbReference type="GO" id="GO:0006974">
    <property type="term" value="P:DNA damage response"/>
    <property type="evidence" value="ECO:0007669"/>
    <property type="project" value="TreeGrafter"/>
</dbReference>
<dbReference type="EC" id="2.7.1.45" evidence="5"/>
<sequence length="299" mass="31447">MTKVACIGECMVEVAMPRPGAERGRVDFAGDTFNTAVYLKRLAPSAEVAYVTALGTDPVSDQMAATFAAEGLGTDLIERREGRAPGLYAISLDASGERSFTYWRDQSAARTLFHAPAEVTPAALRDFDLVYLSGITVAILAADARAALKDALHRVRVNGGSVAFDSNYRPRLWPDQATARAEITAFWNLADVGLPSLDDELALYGEACEAEVRSRLVSGGVRRGALKRGDAGPIPIGPAGTLPPFARAARVVDTTAAGDSFNGGYLAAYIHGEDEAACLAAGHAMASEVVGHPGAIIPR</sequence>
<dbReference type="InterPro" id="IPR029056">
    <property type="entry name" value="Ribokinase-like"/>
</dbReference>
<evidence type="ECO:0000259" key="4">
    <source>
        <dbReference type="Pfam" id="PF00294"/>
    </source>
</evidence>
<dbReference type="Gene3D" id="3.40.1190.20">
    <property type="match status" value="1"/>
</dbReference>
<comment type="caution">
    <text evidence="5">The sequence shown here is derived from an EMBL/GenBank/DDBJ whole genome shotgun (WGS) entry which is preliminary data.</text>
</comment>
<evidence type="ECO:0000256" key="1">
    <source>
        <dbReference type="ARBA" id="ARBA00010688"/>
    </source>
</evidence>
<dbReference type="GO" id="GO:0005829">
    <property type="term" value="C:cytosol"/>
    <property type="evidence" value="ECO:0007669"/>
    <property type="project" value="TreeGrafter"/>
</dbReference>